<accession>A0A5N5H6Q9</accession>
<dbReference type="Pfam" id="PF02902">
    <property type="entry name" value="Peptidase_C48"/>
    <property type="match status" value="1"/>
</dbReference>
<reference evidence="6 7" key="1">
    <citation type="submission" date="2019-09" db="EMBL/GenBank/DDBJ databases">
        <authorList>
            <person name="Ou C."/>
        </authorList>
    </citation>
    <scope>NUCLEOTIDE SEQUENCE [LARGE SCALE GENOMIC DNA]</scope>
    <source>
        <strain evidence="6">S2</strain>
        <tissue evidence="6">Leaf</tissue>
    </source>
</reference>
<sequence>MIYVDEIIEMVAQGVQLATKEEESYKGRVNLSQASHVLGVMVMWKNMRKGGEVRGGRDQDRAAKCLVMLFSSPDSVYKEMLGVIGEHVHVQYEETKSSDDDDTYYEHSYNAMATKRTTRGFKANTATEFLPVLLKTVKGEGEPFSTSWLVDVEKVYMPLNLGHHWVAVEMNLIARRIMVYDSLMSKTNTHKATTKLAPLTSMLPDNGPWPIIASPKSPQQGDCGIFNFKVIELLSCGLPLDRITAANVPEYRLRMVIDMLHGLHNV</sequence>
<evidence type="ECO:0000256" key="4">
    <source>
        <dbReference type="ARBA" id="ARBA00022807"/>
    </source>
</evidence>
<evidence type="ECO:0000256" key="3">
    <source>
        <dbReference type="ARBA" id="ARBA00022801"/>
    </source>
</evidence>
<dbReference type="SUPFAM" id="SSF54001">
    <property type="entry name" value="Cysteine proteinases"/>
    <property type="match status" value="1"/>
</dbReference>
<keyword evidence="2" id="KW-0645">Protease</keyword>
<organism evidence="6 7">
    <name type="scientific">Pyrus ussuriensis x Pyrus communis</name>
    <dbReference type="NCBI Taxonomy" id="2448454"/>
    <lineage>
        <taxon>Eukaryota</taxon>
        <taxon>Viridiplantae</taxon>
        <taxon>Streptophyta</taxon>
        <taxon>Embryophyta</taxon>
        <taxon>Tracheophyta</taxon>
        <taxon>Spermatophyta</taxon>
        <taxon>Magnoliopsida</taxon>
        <taxon>eudicotyledons</taxon>
        <taxon>Gunneridae</taxon>
        <taxon>Pentapetalae</taxon>
        <taxon>rosids</taxon>
        <taxon>fabids</taxon>
        <taxon>Rosales</taxon>
        <taxon>Rosaceae</taxon>
        <taxon>Amygdaloideae</taxon>
        <taxon>Maleae</taxon>
        <taxon>Pyrus</taxon>
    </lineage>
</organism>
<dbReference type="EMBL" id="SMOL01000204">
    <property type="protein sequence ID" value="KAB2623659.1"/>
    <property type="molecule type" value="Genomic_DNA"/>
</dbReference>
<dbReference type="PANTHER" id="PTHR12606">
    <property type="entry name" value="SENTRIN/SUMO-SPECIFIC PROTEASE"/>
    <property type="match status" value="1"/>
</dbReference>
<dbReference type="Proteomes" id="UP000327157">
    <property type="component" value="Unassembled WGS sequence"/>
</dbReference>
<keyword evidence="3" id="KW-0378">Hydrolase</keyword>
<dbReference type="GO" id="GO:0016926">
    <property type="term" value="P:protein desumoylation"/>
    <property type="evidence" value="ECO:0007669"/>
    <property type="project" value="TreeGrafter"/>
</dbReference>
<dbReference type="GO" id="GO:0006508">
    <property type="term" value="P:proteolysis"/>
    <property type="evidence" value="ECO:0007669"/>
    <property type="project" value="UniProtKB-KW"/>
</dbReference>
<dbReference type="AlphaFoldDB" id="A0A5N5H6Q9"/>
<dbReference type="PROSITE" id="PS50600">
    <property type="entry name" value="ULP_PROTEASE"/>
    <property type="match status" value="1"/>
</dbReference>
<evidence type="ECO:0000313" key="7">
    <source>
        <dbReference type="Proteomes" id="UP000327157"/>
    </source>
</evidence>
<proteinExistence type="inferred from homology"/>
<evidence type="ECO:0000259" key="5">
    <source>
        <dbReference type="PROSITE" id="PS50600"/>
    </source>
</evidence>
<reference evidence="6 7" key="2">
    <citation type="submission" date="2019-11" db="EMBL/GenBank/DDBJ databases">
        <title>A de novo genome assembly of a pear dwarfing rootstock.</title>
        <authorList>
            <person name="Wang F."/>
            <person name="Wang J."/>
            <person name="Li S."/>
            <person name="Zhang Y."/>
            <person name="Fang M."/>
            <person name="Ma L."/>
            <person name="Zhao Y."/>
            <person name="Jiang S."/>
        </authorList>
    </citation>
    <scope>NUCLEOTIDE SEQUENCE [LARGE SCALE GENOMIC DNA]</scope>
    <source>
        <strain evidence="6">S2</strain>
        <tissue evidence="6">Leaf</tissue>
    </source>
</reference>
<dbReference type="GO" id="GO:0005634">
    <property type="term" value="C:nucleus"/>
    <property type="evidence" value="ECO:0007669"/>
    <property type="project" value="TreeGrafter"/>
</dbReference>
<dbReference type="GO" id="GO:0016929">
    <property type="term" value="F:deSUMOylase activity"/>
    <property type="evidence" value="ECO:0007669"/>
    <property type="project" value="TreeGrafter"/>
</dbReference>
<comment type="similarity">
    <text evidence="1">Belongs to the peptidase C48 family.</text>
</comment>
<evidence type="ECO:0000256" key="1">
    <source>
        <dbReference type="ARBA" id="ARBA00005234"/>
    </source>
</evidence>
<evidence type="ECO:0000256" key="2">
    <source>
        <dbReference type="ARBA" id="ARBA00022670"/>
    </source>
</evidence>
<dbReference type="OrthoDB" id="1680482at2759"/>
<dbReference type="PANTHER" id="PTHR12606:SF1">
    <property type="entry name" value="UBIQUITIN-LIKE-SPECIFIC PROTEASE 1A"/>
    <property type="match status" value="1"/>
</dbReference>
<dbReference type="InterPro" id="IPR038765">
    <property type="entry name" value="Papain-like_cys_pep_sf"/>
</dbReference>
<comment type="caution">
    <text evidence="6">The sequence shown here is derived from an EMBL/GenBank/DDBJ whole genome shotgun (WGS) entry which is preliminary data.</text>
</comment>
<gene>
    <name evidence="6" type="ORF">D8674_039665</name>
</gene>
<evidence type="ECO:0000313" key="6">
    <source>
        <dbReference type="EMBL" id="KAB2623659.1"/>
    </source>
</evidence>
<protein>
    <recommendedName>
        <fullName evidence="5">Ubiquitin-like protease family profile domain-containing protein</fullName>
    </recommendedName>
</protein>
<dbReference type="InterPro" id="IPR003653">
    <property type="entry name" value="Peptidase_C48_C"/>
</dbReference>
<keyword evidence="4" id="KW-0788">Thiol protease</keyword>
<name>A0A5N5H6Q9_9ROSA</name>
<keyword evidence="7" id="KW-1185">Reference proteome</keyword>
<dbReference type="Gene3D" id="3.40.395.10">
    <property type="entry name" value="Adenoviral Proteinase, Chain A"/>
    <property type="match status" value="1"/>
</dbReference>
<feature type="domain" description="Ubiquitin-like protease family profile" evidence="5">
    <location>
        <begin position="88"/>
        <end position="234"/>
    </location>
</feature>